<evidence type="ECO:0000313" key="2">
    <source>
        <dbReference type="EMBL" id="MPC28662.1"/>
    </source>
</evidence>
<keyword evidence="3" id="KW-1185">Reference proteome</keyword>
<reference evidence="2 3" key="1">
    <citation type="submission" date="2019-05" db="EMBL/GenBank/DDBJ databases">
        <title>Another draft genome of Portunus trituberculatus and its Hox gene families provides insights of decapod evolution.</title>
        <authorList>
            <person name="Jeong J.-H."/>
            <person name="Song I."/>
            <person name="Kim S."/>
            <person name="Choi T."/>
            <person name="Kim D."/>
            <person name="Ryu S."/>
            <person name="Kim W."/>
        </authorList>
    </citation>
    <scope>NUCLEOTIDE SEQUENCE [LARGE SCALE GENOMIC DNA]</scope>
    <source>
        <tissue evidence="2">Muscle</tissue>
    </source>
</reference>
<evidence type="ECO:0000313" key="3">
    <source>
        <dbReference type="Proteomes" id="UP000324222"/>
    </source>
</evidence>
<accession>A0A5B7E3Q8</accession>
<gene>
    <name evidence="2" type="ORF">E2C01_021872</name>
</gene>
<organism evidence="2 3">
    <name type="scientific">Portunus trituberculatus</name>
    <name type="common">Swimming crab</name>
    <name type="synonym">Neptunus trituberculatus</name>
    <dbReference type="NCBI Taxonomy" id="210409"/>
    <lineage>
        <taxon>Eukaryota</taxon>
        <taxon>Metazoa</taxon>
        <taxon>Ecdysozoa</taxon>
        <taxon>Arthropoda</taxon>
        <taxon>Crustacea</taxon>
        <taxon>Multicrustacea</taxon>
        <taxon>Malacostraca</taxon>
        <taxon>Eumalacostraca</taxon>
        <taxon>Eucarida</taxon>
        <taxon>Decapoda</taxon>
        <taxon>Pleocyemata</taxon>
        <taxon>Brachyura</taxon>
        <taxon>Eubrachyura</taxon>
        <taxon>Portunoidea</taxon>
        <taxon>Portunidae</taxon>
        <taxon>Portuninae</taxon>
        <taxon>Portunus</taxon>
    </lineage>
</organism>
<comment type="caution">
    <text evidence="2">The sequence shown here is derived from an EMBL/GenBank/DDBJ whole genome shotgun (WGS) entry which is preliminary data.</text>
</comment>
<name>A0A5B7E3Q8_PORTR</name>
<proteinExistence type="predicted"/>
<dbReference type="AlphaFoldDB" id="A0A5B7E3Q8"/>
<feature type="compositionally biased region" description="Basic and acidic residues" evidence="1">
    <location>
        <begin position="103"/>
        <end position="118"/>
    </location>
</feature>
<dbReference type="EMBL" id="VSRR010001947">
    <property type="protein sequence ID" value="MPC28662.1"/>
    <property type="molecule type" value="Genomic_DNA"/>
</dbReference>
<evidence type="ECO:0000256" key="1">
    <source>
        <dbReference type="SAM" id="MobiDB-lite"/>
    </source>
</evidence>
<feature type="region of interest" description="Disordered" evidence="1">
    <location>
        <begin position="61"/>
        <end position="118"/>
    </location>
</feature>
<dbReference type="Proteomes" id="UP000324222">
    <property type="component" value="Unassembled WGS sequence"/>
</dbReference>
<sequence length="118" mass="12782">MVHASHVFQGCHVVTGTHRKPLVVAPRTSIRVDLSTPCLGQGWSQAVKCPRLGDQTCCNERPAAASDVSSDARQSKSRESREASRPGRPPVRSARAVVQSPPHKAEKCASHTPAEHDW</sequence>
<feature type="compositionally biased region" description="Basic and acidic residues" evidence="1">
    <location>
        <begin position="73"/>
        <end position="85"/>
    </location>
</feature>
<protein>
    <submittedName>
        <fullName evidence="2">Uncharacterized protein</fullName>
    </submittedName>
</protein>